<feature type="compositionally biased region" description="Polar residues" evidence="1">
    <location>
        <begin position="87"/>
        <end position="104"/>
    </location>
</feature>
<feature type="compositionally biased region" description="Basic residues" evidence="1">
    <location>
        <begin position="165"/>
        <end position="174"/>
    </location>
</feature>
<accession>V4B5F3</accession>
<dbReference type="RefSeq" id="XP_009047866.1">
    <property type="nucleotide sequence ID" value="XM_009049618.1"/>
</dbReference>
<dbReference type="KEGG" id="lgi:LOTGIDRAFT_157401"/>
<gene>
    <name evidence="2" type="ORF">LOTGIDRAFT_157401</name>
</gene>
<feature type="compositionally biased region" description="Polar residues" evidence="1">
    <location>
        <begin position="309"/>
        <end position="331"/>
    </location>
</feature>
<proteinExistence type="predicted"/>
<dbReference type="OrthoDB" id="6151928at2759"/>
<dbReference type="HOGENOM" id="CLU_478407_0_0_1"/>
<keyword evidence="3" id="KW-1185">Reference proteome</keyword>
<feature type="compositionally biased region" description="Polar residues" evidence="1">
    <location>
        <begin position="175"/>
        <end position="186"/>
    </location>
</feature>
<evidence type="ECO:0000313" key="3">
    <source>
        <dbReference type="Proteomes" id="UP000030746"/>
    </source>
</evidence>
<feature type="region of interest" description="Disordered" evidence="1">
    <location>
        <begin position="165"/>
        <end position="187"/>
    </location>
</feature>
<organism evidence="2 3">
    <name type="scientific">Lottia gigantea</name>
    <name type="common">Giant owl limpet</name>
    <dbReference type="NCBI Taxonomy" id="225164"/>
    <lineage>
        <taxon>Eukaryota</taxon>
        <taxon>Metazoa</taxon>
        <taxon>Spiralia</taxon>
        <taxon>Lophotrochozoa</taxon>
        <taxon>Mollusca</taxon>
        <taxon>Gastropoda</taxon>
        <taxon>Patellogastropoda</taxon>
        <taxon>Lottioidea</taxon>
        <taxon>Lottiidae</taxon>
        <taxon>Lottia</taxon>
    </lineage>
</organism>
<feature type="compositionally biased region" description="Basic residues" evidence="1">
    <location>
        <begin position="335"/>
        <end position="356"/>
    </location>
</feature>
<evidence type="ECO:0000313" key="2">
    <source>
        <dbReference type="EMBL" id="ESP01232.1"/>
    </source>
</evidence>
<dbReference type="AlphaFoldDB" id="V4B5F3"/>
<dbReference type="EMBL" id="KB200521">
    <property type="protein sequence ID" value="ESP01232.1"/>
    <property type="molecule type" value="Genomic_DNA"/>
</dbReference>
<reference evidence="2 3" key="1">
    <citation type="journal article" date="2013" name="Nature">
        <title>Insights into bilaterian evolution from three spiralian genomes.</title>
        <authorList>
            <person name="Simakov O."/>
            <person name="Marletaz F."/>
            <person name="Cho S.J."/>
            <person name="Edsinger-Gonzales E."/>
            <person name="Havlak P."/>
            <person name="Hellsten U."/>
            <person name="Kuo D.H."/>
            <person name="Larsson T."/>
            <person name="Lv J."/>
            <person name="Arendt D."/>
            <person name="Savage R."/>
            <person name="Osoegawa K."/>
            <person name="de Jong P."/>
            <person name="Grimwood J."/>
            <person name="Chapman J.A."/>
            <person name="Shapiro H."/>
            <person name="Aerts A."/>
            <person name="Otillar R.P."/>
            <person name="Terry A.Y."/>
            <person name="Boore J.L."/>
            <person name="Grigoriev I.V."/>
            <person name="Lindberg D.R."/>
            <person name="Seaver E.C."/>
            <person name="Weisblat D.A."/>
            <person name="Putnam N.H."/>
            <person name="Rokhsar D.S."/>
        </authorList>
    </citation>
    <scope>NUCLEOTIDE SEQUENCE [LARGE SCALE GENOMIC DNA]</scope>
</reference>
<dbReference type="CTD" id="20237354"/>
<name>V4B5F3_LOTGI</name>
<sequence>MAGGFENVFKALCRAPANSSESDEGSTKHITSSIVKPTVESIPKLKLKVHPDFTADKGYSPFSLKHYIKSPPTDVKVISYDRGNHKTSSAINHVKHSPSQTRQYLRSDKSKDAAKNHVKKKPPPKKILLKMIQKDGKTTDNSKVKCTYQKQIVLKKYGLLFPGRKNKNNLKHTKTSPPNITNNISGLSPLLTEDRLNSSVPKTECDSHYFCQQGEGLSRNSPEAAKSVISSPANASVGENSITDPCISPLYDPGIDNLVTHEHNDQVKQTSVKTNTATHLQQNINTGKNSKKQSTLVGNEKYIRQCYTSSQHPASSKDLQNASDMPCQSNDKNNKCSKTKRKPRNSVNLNKKKRRYSGYNSDPDFEVDNTEAHSVIEEPVVDRRKRSRLKHNNSCQCCINKSVQFSRTQTLRCNTSIYEHLSKPNQNFIYHSIQQSNVKSKLYLFFCSVFPKLVPILHSMTPESQGFYLFINEMLECLQSAEKEQLTVNTVDVINLLQEMDIQNECQTIPVFQPDVILCQNPERCFSIFRDKVVKLLQLLLPSLVVSLDGYLSTTKDLELFLDKLLSSNC</sequence>
<dbReference type="Proteomes" id="UP000030746">
    <property type="component" value="Unassembled WGS sequence"/>
</dbReference>
<feature type="compositionally biased region" description="Basic and acidic residues" evidence="1">
    <location>
        <begin position="105"/>
        <end position="115"/>
    </location>
</feature>
<feature type="region of interest" description="Disordered" evidence="1">
    <location>
        <begin position="87"/>
        <end position="121"/>
    </location>
</feature>
<protein>
    <submittedName>
        <fullName evidence="2">Uncharacterized protein</fullName>
    </submittedName>
</protein>
<feature type="region of interest" description="Disordered" evidence="1">
    <location>
        <begin position="309"/>
        <end position="364"/>
    </location>
</feature>
<evidence type="ECO:0000256" key="1">
    <source>
        <dbReference type="SAM" id="MobiDB-lite"/>
    </source>
</evidence>
<dbReference type="OMA" id="VCTESET"/>
<dbReference type="GeneID" id="20237354"/>